<evidence type="ECO:0000256" key="17">
    <source>
        <dbReference type="ARBA" id="ARBA00050625"/>
    </source>
</evidence>
<comment type="caution">
    <text evidence="29">The sequence shown here is derived from an EMBL/GenBank/DDBJ whole genome shotgun (WGS) entry which is preliminary data.</text>
</comment>
<evidence type="ECO:0000256" key="25">
    <source>
        <dbReference type="ARBA" id="ARBA00081925"/>
    </source>
</evidence>
<feature type="domain" description="Major facilitator superfamily (MFS) profile" evidence="28">
    <location>
        <begin position="31"/>
        <end position="448"/>
    </location>
</feature>
<dbReference type="PANTHER" id="PTHR11662">
    <property type="entry name" value="SOLUTE CARRIER FAMILY 17"/>
    <property type="match status" value="1"/>
</dbReference>
<evidence type="ECO:0000256" key="26">
    <source>
        <dbReference type="SAM" id="MobiDB-lite"/>
    </source>
</evidence>
<evidence type="ECO:0000256" key="3">
    <source>
        <dbReference type="ARBA" id="ARBA00004638"/>
    </source>
</evidence>
<evidence type="ECO:0000256" key="18">
    <source>
        <dbReference type="ARBA" id="ARBA00051403"/>
    </source>
</evidence>
<evidence type="ECO:0000256" key="27">
    <source>
        <dbReference type="SAM" id="Phobius"/>
    </source>
</evidence>
<feature type="compositionally biased region" description="Polar residues" evidence="26">
    <location>
        <begin position="456"/>
        <end position="472"/>
    </location>
</feature>
<evidence type="ECO:0000256" key="5">
    <source>
        <dbReference type="ARBA" id="ARBA00022448"/>
    </source>
</evidence>
<feature type="region of interest" description="Disordered" evidence="26">
    <location>
        <begin position="452"/>
        <end position="488"/>
    </location>
</feature>
<feature type="transmembrane region" description="Helical" evidence="27">
    <location>
        <begin position="297"/>
        <end position="319"/>
    </location>
</feature>
<gene>
    <name evidence="29" type="ORF">BaRGS_00032856</name>
</gene>
<evidence type="ECO:0000256" key="10">
    <source>
        <dbReference type="ARBA" id="ARBA00023018"/>
    </source>
</evidence>
<evidence type="ECO:0000256" key="19">
    <source>
        <dbReference type="ARBA" id="ARBA00051447"/>
    </source>
</evidence>
<dbReference type="Pfam" id="PF07690">
    <property type="entry name" value="MFS_1"/>
    <property type="match status" value="2"/>
</dbReference>
<evidence type="ECO:0000256" key="8">
    <source>
        <dbReference type="ARBA" id="ARBA00022847"/>
    </source>
</evidence>
<dbReference type="CDD" id="cd17318">
    <property type="entry name" value="MFS_SLC17"/>
    <property type="match status" value="1"/>
</dbReference>
<keyword evidence="30" id="KW-1185">Reference proteome</keyword>
<keyword evidence="12" id="KW-0325">Glycoprotein</keyword>
<organism evidence="29 30">
    <name type="scientific">Batillaria attramentaria</name>
    <dbReference type="NCBI Taxonomy" id="370345"/>
    <lineage>
        <taxon>Eukaryota</taxon>
        <taxon>Metazoa</taxon>
        <taxon>Spiralia</taxon>
        <taxon>Lophotrochozoa</taxon>
        <taxon>Mollusca</taxon>
        <taxon>Gastropoda</taxon>
        <taxon>Caenogastropoda</taxon>
        <taxon>Sorbeoconcha</taxon>
        <taxon>Cerithioidea</taxon>
        <taxon>Batillariidae</taxon>
        <taxon>Batillaria</taxon>
    </lineage>
</organism>
<feature type="transmembrane region" description="Helical" evidence="27">
    <location>
        <begin position="128"/>
        <end position="151"/>
    </location>
</feature>
<evidence type="ECO:0000256" key="15">
    <source>
        <dbReference type="ARBA" id="ARBA00050101"/>
    </source>
</evidence>
<dbReference type="AlphaFoldDB" id="A0ABD0JMC9"/>
<evidence type="ECO:0000256" key="20">
    <source>
        <dbReference type="ARBA" id="ARBA00051612"/>
    </source>
</evidence>
<evidence type="ECO:0000256" key="1">
    <source>
        <dbReference type="ARBA" id="ARBA00004432"/>
    </source>
</evidence>
<evidence type="ECO:0000313" key="30">
    <source>
        <dbReference type="Proteomes" id="UP001519460"/>
    </source>
</evidence>
<dbReference type="Gene3D" id="1.20.1250.20">
    <property type="entry name" value="MFS general substrate transporter like domains"/>
    <property type="match status" value="2"/>
</dbReference>
<evidence type="ECO:0000259" key="28">
    <source>
        <dbReference type="PROSITE" id="PS50850"/>
    </source>
</evidence>
<comment type="function">
    <text evidence="21">Receptor for CM101, a polysaccharide produced by group B Streptococcus with antipathoangiogenic properties.</text>
</comment>
<evidence type="ECO:0000256" key="24">
    <source>
        <dbReference type="ARBA" id="ARBA00081195"/>
    </source>
</evidence>
<dbReference type="InterPro" id="IPR050382">
    <property type="entry name" value="MFS_Na/Anion_cotransporter"/>
</dbReference>
<keyword evidence="6" id="KW-1003">Cell membrane</keyword>
<dbReference type="FunFam" id="1.20.1250.20:FF:000067">
    <property type="entry name" value="sialin isoform X2"/>
    <property type="match status" value="1"/>
</dbReference>
<feature type="transmembrane region" description="Helical" evidence="27">
    <location>
        <begin position="163"/>
        <end position="182"/>
    </location>
</feature>
<accession>A0ABD0JMC9</accession>
<dbReference type="GO" id="GO:0005765">
    <property type="term" value="C:lysosomal membrane"/>
    <property type="evidence" value="ECO:0007669"/>
    <property type="project" value="UniProtKB-SubCell"/>
</dbReference>
<keyword evidence="5" id="KW-0813">Transport</keyword>
<comment type="catalytic activity">
    <reaction evidence="20">
        <text>D-glucuronate(out) + H(+)(out) = D-glucuronate(in) + H(+)(in)</text>
        <dbReference type="Rhea" id="RHEA:72591"/>
        <dbReference type="ChEBI" id="CHEBI:15378"/>
        <dbReference type="ChEBI" id="CHEBI:58720"/>
    </reaction>
    <physiologicalReaction direction="left-to-right" evidence="20">
        <dbReference type="Rhea" id="RHEA:72592"/>
    </physiologicalReaction>
</comment>
<dbReference type="Proteomes" id="UP001519460">
    <property type="component" value="Unassembled WGS sequence"/>
</dbReference>
<comment type="catalytic activity">
    <reaction evidence="19">
        <text>L-glutamate(out) = L-glutamate(in)</text>
        <dbReference type="Rhea" id="RHEA:66336"/>
        <dbReference type="ChEBI" id="CHEBI:29985"/>
    </reaction>
    <physiologicalReaction direction="left-to-right" evidence="19">
        <dbReference type="Rhea" id="RHEA:66337"/>
    </physiologicalReaction>
</comment>
<dbReference type="InterPro" id="IPR011701">
    <property type="entry name" value="MFS"/>
</dbReference>
<dbReference type="GO" id="GO:0016323">
    <property type="term" value="C:basolateral plasma membrane"/>
    <property type="evidence" value="ECO:0007669"/>
    <property type="project" value="UniProtKB-SubCell"/>
</dbReference>
<evidence type="ECO:0000256" key="12">
    <source>
        <dbReference type="ARBA" id="ARBA00023180"/>
    </source>
</evidence>
<evidence type="ECO:0000256" key="11">
    <source>
        <dbReference type="ARBA" id="ARBA00023136"/>
    </source>
</evidence>
<evidence type="ECO:0000256" key="23">
    <source>
        <dbReference type="ARBA" id="ARBA00080244"/>
    </source>
</evidence>
<dbReference type="FunFam" id="1.20.1250.20:FF:000003">
    <property type="entry name" value="Solute carrier family 17 member 3"/>
    <property type="match status" value="1"/>
</dbReference>
<keyword evidence="14" id="KW-0968">Cytoplasmic vesicle</keyword>
<evidence type="ECO:0000256" key="9">
    <source>
        <dbReference type="ARBA" id="ARBA00022989"/>
    </source>
</evidence>
<keyword evidence="8" id="KW-0769">Symport</keyword>
<sequence>MAATETVKGERDLLIPAKEDEGSGSCTFIKARHSLALLAFLGFFNVYCLRVNLSVALVAMVNSTSAANSSVSDECPDTGSDNATTTETGEFEWDENTQGQVLAAFFYGYIVTQIPGGWLAQQVGGKRLFGVGVLCTAVLTLITPVAARAGIPYFLTVRVLEGLGEGVTFPAMHAIWSVWAPVYERSKLVSFSFAGAQLGTVFAMPISGLLCKYGFAGGWPSVFYVFAEERHFIESSIGQKKRLNTPWRHIFTSSALWATAAAHFTNNWGFYSMLTCLPTYMKKILKYNIQEDGFLSAVPYAILWVTQTGSGFIADFLRYRGIMTTQNVRKLMNTVGNVIPAVLMVATGYTGCNHGLATVLLTLGVGLGGFTMAGYNVNHLDIAPNFAGPLLGITNCIATIPGFLGPTLVGLLTNHNETTGQWRIFFFITAGIYLLGALVFLLLGQGEEQEWAKTPPSLTDAQQQVVTVQEPQLESKDDLPPFADSSSQ</sequence>
<evidence type="ECO:0000256" key="14">
    <source>
        <dbReference type="ARBA" id="ARBA00023329"/>
    </source>
</evidence>
<keyword evidence="9 27" id="KW-1133">Transmembrane helix</keyword>
<evidence type="ECO:0000256" key="6">
    <source>
        <dbReference type="ARBA" id="ARBA00022475"/>
    </source>
</evidence>
<feature type="transmembrane region" description="Helical" evidence="27">
    <location>
        <begin position="331"/>
        <end position="349"/>
    </location>
</feature>
<comment type="catalytic activity">
    <reaction evidence="16">
        <text>L-aspartate(out) = L-aspartate(in)</text>
        <dbReference type="Rhea" id="RHEA:66332"/>
        <dbReference type="ChEBI" id="CHEBI:29991"/>
    </reaction>
    <physiologicalReaction direction="left-to-right" evidence="16">
        <dbReference type="Rhea" id="RHEA:66333"/>
    </physiologicalReaction>
</comment>
<dbReference type="InterPro" id="IPR020846">
    <property type="entry name" value="MFS_dom"/>
</dbReference>
<keyword evidence="10" id="KW-0770">Synapse</keyword>
<feature type="transmembrane region" description="Helical" evidence="27">
    <location>
        <begin position="35"/>
        <end position="61"/>
    </location>
</feature>
<dbReference type="InterPro" id="IPR036259">
    <property type="entry name" value="MFS_trans_sf"/>
</dbReference>
<keyword evidence="13" id="KW-0458">Lysosome</keyword>
<feature type="transmembrane region" description="Helical" evidence="27">
    <location>
        <begin position="424"/>
        <end position="443"/>
    </location>
</feature>
<evidence type="ECO:0000256" key="7">
    <source>
        <dbReference type="ARBA" id="ARBA00022692"/>
    </source>
</evidence>
<dbReference type="PROSITE" id="PS50850">
    <property type="entry name" value="MFS"/>
    <property type="match status" value="1"/>
</dbReference>
<dbReference type="PANTHER" id="PTHR11662:SF399">
    <property type="entry name" value="FI19708P1-RELATED"/>
    <property type="match status" value="1"/>
</dbReference>
<protein>
    <recommendedName>
        <fullName evidence="22">Sialin</fullName>
    </recommendedName>
    <alternativeName>
        <fullName evidence="25">H(+)/nitrate cotransporter</fullName>
    </alternativeName>
    <alternativeName>
        <fullName evidence="23">H(+)/sialic acid cotransporter</fullName>
    </alternativeName>
    <alternativeName>
        <fullName evidence="24">Vesicular excitatory amino acid transporter</fullName>
    </alternativeName>
</protein>
<evidence type="ECO:0000256" key="21">
    <source>
        <dbReference type="ARBA" id="ARBA00056891"/>
    </source>
</evidence>
<feature type="transmembrane region" description="Helical" evidence="27">
    <location>
        <begin position="355"/>
        <end position="375"/>
    </location>
</feature>
<keyword evidence="11 27" id="KW-0472">Membrane</keyword>
<reference evidence="29 30" key="1">
    <citation type="journal article" date="2023" name="Sci. Data">
        <title>Genome assembly of the Korean intertidal mud-creeper Batillaria attramentaria.</title>
        <authorList>
            <person name="Patra A.K."/>
            <person name="Ho P.T."/>
            <person name="Jun S."/>
            <person name="Lee S.J."/>
            <person name="Kim Y."/>
            <person name="Won Y.J."/>
        </authorList>
    </citation>
    <scope>NUCLEOTIDE SEQUENCE [LARGE SCALE GENOMIC DNA]</scope>
    <source>
        <strain evidence="29">Wonlab-2016</strain>
    </source>
</reference>
<comment type="catalytic activity">
    <reaction evidence="18">
        <text>N-acetyl-L-aspartyl-L-glutamate(out) = N-acetyl-L-aspartyl-L-glutamate(in)</text>
        <dbReference type="Rhea" id="RHEA:72599"/>
        <dbReference type="ChEBI" id="CHEBI:76931"/>
    </reaction>
    <physiologicalReaction direction="left-to-right" evidence="18">
        <dbReference type="Rhea" id="RHEA:72600"/>
    </physiologicalReaction>
</comment>
<proteinExistence type="predicted"/>
<comment type="catalytic activity">
    <reaction evidence="17">
        <text>N-acetylneuraminate(in) + H(+)(in) = N-acetylneuraminate(out) + H(+)(out)</text>
        <dbReference type="Rhea" id="RHEA:28987"/>
        <dbReference type="ChEBI" id="CHEBI:15378"/>
        <dbReference type="ChEBI" id="CHEBI:35418"/>
    </reaction>
    <physiologicalReaction direction="right-to-left" evidence="17">
        <dbReference type="Rhea" id="RHEA:28989"/>
    </physiologicalReaction>
</comment>
<evidence type="ECO:0000256" key="4">
    <source>
        <dbReference type="ARBA" id="ARBA00004656"/>
    </source>
</evidence>
<evidence type="ECO:0000256" key="2">
    <source>
        <dbReference type="ARBA" id="ARBA00004554"/>
    </source>
</evidence>
<evidence type="ECO:0000256" key="13">
    <source>
        <dbReference type="ARBA" id="ARBA00023228"/>
    </source>
</evidence>
<evidence type="ECO:0000256" key="16">
    <source>
        <dbReference type="ARBA" id="ARBA00050554"/>
    </source>
</evidence>
<dbReference type="SUPFAM" id="SSF103473">
    <property type="entry name" value="MFS general substrate transporter"/>
    <property type="match status" value="1"/>
</dbReference>
<evidence type="ECO:0000256" key="22">
    <source>
        <dbReference type="ARBA" id="ARBA00069713"/>
    </source>
</evidence>
<dbReference type="GO" id="GO:0046942">
    <property type="term" value="P:carboxylic acid transport"/>
    <property type="evidence" value="ECO:0007669"/>
    <property type="project" value="UniProtKB-ARBA"/>
</dbReference>
<evidence type="ECO:0000313" key="29">
    <source>
        <dbReference type="EMBL" id="KAK7475888.1"/>
    </source>
</evidence>
<name>A0ABD0JMC9_9CAEN</name>
<dbReference type="GO" id="GO:0030672">
    <property type="term" value="C:synaptic vesicle membrane"/>
    <property type="evidence" value="ECO:0007669"/>
    <property type="project" value="UniProtKB-SubCell"/>
</dbReference>
<keyword evidence="7 27" id="KW-0812">Transmembrane</keyword>
<dbReference type="EMBL" id="JACVVK020000391">
    <property type="protein sequence ID" value="KAK7475888.1"/>
    <property type="molecule type" value="Genomic_DNA"/>
</dbReference>
<dbReference type="GO" id="GO:0015293">
    <property type="term" value="F:symporter activity"/>
    <property type="evidence" value="ECO:0007669"/>
    <property type="project" value="UniProtKB-KW"/>
</dbReference>
<comment type="subcellular location">
    <subcellularLocation>
        <location evidence="2">Basolateral cell membrane</location>
        <topology evidence="2">Multi-pass membrane protein</topology>
    </subcellularLocation>
    <subcellularLocation>
        <location evidence="3">Cytoplasmic vesicle</location>
        <location evidence="3">Secretory vesicle membrane</location>
        <topology evidence="3">Multi-pass membrane protein</topology>
    </subcellularLocation>
    <subcellularLocation>
        <location evidence="1">Cytoplasmic vesicle</location>
        <location evidence="1">Secretory vesicle</location>
        <location evidence="1">Synaptic vesicle membrane</location>
    </subcellularLocation>
    <subcellularLocation>
        <location evidence="4">Lysosome membrane</location>
    </subcellularLocation>
</comment>
<feature type="transmembrane region" description="Helical" evidence="27">
    <location>
        <begin position="382"/>
        <end position="404"/>
    </location>
</feature>
<comment type="catalytic activity">
    <reaction evidence="15">
        <text>2 nitrate(out) + H(+)(out) = 2 nitrate(in) + H(+)(in)</text>
        <dbReference type="Rhea" id="RHEA:71539"/>
        <dbReference type="ChEBI" id="CHEBI:15378"/>
        <dbReference type="ChEBI" id="CHEBI:17632"/>
    </reaction>
    <physiologicalReaction direction="left-to-right" evidence="15">
        <dbReference type="Rhea" id="RHEA:71540"/>
    </physiologicalReaction>
</comment>